<dbReference type="STRING" id="35525.A0A164X659"/>
<accession>A0A164X659</accession>
<name>A0A164X659_9CRUS</name>
<reference evidence="3 4" key="1">
    <citation type="submission" date="2016-03" db="EMBL/GenBank/DDBJ databases">
        <title>EvidentialGene: Evidence-directed Construction of Genes on Genomes.</title>
        <authorList>
            <person name="Gilbert D.G."/>
            <person name="Choi J.-H."/>
            <person name="Mockaitis K."/>
            <person name="Colbourne J."/>
            <person name="Pfrender M."/>
        </authorList>
    </citation>
    <scope>NUCLEOTIDE SEQUENCE [LARGE SCALE GENOMIC DNA]</scope>
    <source>
        <strain evidence="3 4">Xinb3</strain>
        <tissue evidence="3">Complete organism</tissue>
    </source>
</reference>
<evidence type="ECO:0000313" key="4">
    <source>
        <dbReference type="Proteomes" id="UP000076858"/>
    </source>
</evidence>
<evidence type="ECO:0000313" key="3">
    <source>
        <dbReference type="EMBL" id="KZS13907.1"/>
    </source>
</evidence>
<dbReference type="SMART" id="SM01165">
    <property type="entry name" value="DUF1866"/>
    <property type="match status" value="1"/>
</dbReference>
<dbReference type="GO" id="GO:0098793">
    <property type="term" value="C:presynapse"/>
    <property type="evidence" value="ECO:0007669"/>
    <property type="project" value="GOC"/>
</dbReference>
<dbReference type="GO" id="GO:0004439">
    <property type="term" value="F:phosphatidylinositol-4,5-bisphosphate 5-phosphatase activity"/>
    <property type="evidence" value="ECO:0007669"/>
    <property type="project" value="TreeGrafter"/>
</dbReference>
<dbReference type="PANTHER" id="PTHR11200:SF257">
    <property type="entry name" value="PHOSPHOINOSITIDE 5-PHOSPHATASE"/>
    <property type="match status" value="1"/>
</dbReference>
<feature type="domain" description="Synaptojanin-1/2 RNA recognition motif" evidence="2">
    <location>
        <begin position="136"/>
        <end position="285"/>
    </location>
</feature>
<feature type="compositionally biased region" description="Pro residues" evidence="1">
    <location>
        <begin position="414"/>
        <end position="432"/>
    </location>
</feature>
<protein>
    <submittedName>
        <fullName evidence="3">Synaptojanin-1</fullName>
    </submittedName>
</protein>
<dbReference type="InterPro" id="IPR000300">
    <property type="entry name" value="IPPc"/>
</dbReference>
<evidence type="ECO:0000259" key="2">
    <source>
        <dbReference type="SMART" id="SM01165"/>
    </source>
</evidence>
<dbReference type="AlphaFoldDB" id="A0A164X659"/>
<feature type="region of interest" description="Disordered" evidence="1">
    <location>
        <begin position="412"/>
        <end position="432"/>
    </location>
</feature>
<dbReference type="InterPro" id="IPR046985">
    <property type="entry name" value="IP5"/>
</dbReference>
<feature type="compositionally biased region" description="Polar residues" evidence="1">
    <location>
        <begin position="327"/>
        <end position="343"/>
    </location>
</feature>
<evidence type="ECO:0000256" key="1">
    <source>
        <dbReference type="SAM" id="MobiDB-lite"/>
    </source>
</evidence>
<feature type="compositionally biased region" description="Pro residues" evidence="1">
    <location>
        <begin position="344"/>
        <end position="358"/>
    </location>
</feature>
<dbReference type="OrthoDB" id="1925875at2759"/>
<dbReference type="Pfam" id="PF22669">
    <property type="entry name" value="Exo_endo_phos2"/>
    <property type="match status" value="1"/>
</dbReference>
<dbReference type="GO" id="GO:0046856">
    <property type="term" value="P:phosphatidylinositol dephosphorylation"/>
    <property type="evidence" value="ECO:0007669"/>
    <property type="project" value="InterPro"/>
</dbReference>
<dbReference type="Gene3D" id="3.30.70.330">
    <property type="match status" value="1"/>
</dbReference>
<dbReference type="InterPro" id="IPR012677">
    <property type="entry name" value="Nucleotide-bd_a/b_plait_sf"/>
</dbReference>
<dbReference type="PANTHER" id="PTHR11200">
    <property type="entry name" value="INOSITOL 5-PHOSPHATASE"/>
    <property type="match status" value="1"/>
</dbReference>
<dbReference type="GO" id="GO:0048488">
    <property type="term" value="P:synaptic vesicle endocytosis"/>
    <property type="evidence" value="ECO:0007669"/>
    <property type="project" value="TreeGrafter"/>
</dbReference>
<dbReference type="Proteomes" id="UP000076858">
    <property type="component" value="Unassembled WGS sequence"/>
</dbReference>
<dbReference type="Pfam" id="PF08952">
    <property type="entry name" value="DUF1866"/>
    <property type="match status" value="1"/>
</dbReference>
<sequence length="432" mass="47481">MLTTQRSRDASLSLMEGRWSSMISFSGAGISITVKEYVSLREWSSLLQYDQLKIQQAQGNTFVNYVEGEISFPPTYKYDLFSDDYDTSEKCRAPAWTDRVLFRKRRDHGQNPGRIAYYGRAELKQSDHRPVMAFIDIEILATRIEKTRSVLEDVVGRLGPSDATVIVQLLGKLEHDDDQTSWADDEMILTSMLSRVNQAAGDVLLIRFAHDGLLLTFRSGTAALAAVALSPIQVNHLRLGIKLKTTDWPAAVARDFLLAAANTVPLFIPEGSVIPLESRTVDEDIRVLAQLANQIQTNDGLFKPAPNIQTGSSRSPMMPRPPPPNSLALQQQQQTKEWNTANSAPPPVEPPPPAPPIQAPSQVSRPLPPVPARNASQTSLPPPGPPVVQMRQALPPNGIVTAPQIQPAVNIMRAPPPIPARNLPPVPPRTIK</sequence>
<dbReference type="InterPro" id="IPR015047">
    <property type="entry name" value="SYNJ1/2_RRM"/>
</dbReference>
<dbReference type="EMBL" id="LRGB01001005">
    <property type="protein sequence ID" value="KZS13907.1"/>
    <property type="molecule type" value="Genomic_DNA"/>
</dbReference>
<dbReference type="SUPFAM" id="SSF56219">
    <property type="entry name" value="DNase I-like"/>
    <property type="match status" value="1"/>
</dbReference>
<proteinExistence type="predicted"/>
<dbReference type="Gene3D" id="3.60.10.10">
    <property type="entry name" value="Endonuclease/exonuclease/phosphatase"/>
    <property type="match status" value="1"/>
</dbReference>
<gene>
    <name evidence="3" type="ORF">APZ42_020514</name>
</gene>
<keyword evidence="4" id="KW-1185">Reference proteome</keyword>
<dbReference type="InterPro" id="IPR036691">
    <property type="entry name" value="Endo/exonu/phosph_ase_sf"/>
</dbReference>
<organism evidence="3 4">
    <name type="scientific">Daphnia magna</name>
    <dbReference type="NCBI Taxonomy" id="35525"/>
    <lineage>
        <taxon>Eukaryota</taxon>
        <taxon>Metazoa</taxon>
        <taxon>Ecdysozoa</taxon>
        <taxon>Arthropoda</taxon>
        <taxon>Crustacea</taxon>
        <taxon>Branchiopoda</taxon>
        <taxon>Diplostraca</taxon>
        <taxon>Cladocera</taxon>
        <taxon>Anomopoda</taxon>
        <taxon>Daphniidae</taxon>
        <taxon>Daphnia</taxon>
    </lineage>
</organism>
<comment type="caution">
    <text evidence="3">The sequence shown here is derived from an EMBL/GenBank/DDBJ whole genome shotgun (WGS) entry which is preliminary data.</text>
</comment>
<dbReference type="CDD" id="cd12440">
    <property type="entry name" value="RRM_SYNJ"/>
    <property type="match status" value="1"/>
</dbReference>
<feature type="region of interest" description="Disordered" evidence="1">
    <location>
        <begin position="299"/>
        <end position="391"/>
    </location>
</feature>